<dbReference type="AlphaFoldDB" id="A0A2S0N567"/>
<keyword evidence="4" id="KW-1003">Cell membrane</keyword>
<organism evidence="10 11">
    <name type="scientific">Simplicispira suum</name>
    <dbReference type="NCBI Taxonomy" id="2109915"/>
    <lineage>
        <taxon>Bacteria</taxon>
        <taxon>Pseudomonadati</taxon>
        <taxon>Pseudomonadota</taxon>
        <taxon>Betaproteobacteria</taxon>
        <taxon>Burkholderiales</taxon>
        <taxon>Comamonadaceae</taxon>
        <taxon>Simplicispira</taxon>
    </lineage>
</organism>
<dbReference type="OrthoDB" id="7026155at2"/>
<feature type="domain" description="ABC transmembrane type-1" evidence="9">
    <location>
        <begin position="6"/>
        <end position="194"/>
    </location>
</feature>
<evidence type="ECO:0000256" key="8">
    <source>
        <dbReference type="RuleBase" id="RU363032"/>
    </source>
</evidence>
<keyword evidence="11" id="KW-1185">Reference proteome</keyword>
<keyword evidence="3 8" id="KW-0813">Transport</keyword>
<proteinExistence type="inferred from homology"/>
<dbReference type="CDD" id="cd06261">
    <property type="entry name" value="TM_PBP2"/>
    <property type="match status" value="1"/>
</dbReference>
<keyword evidence="7 8" id="KW-0472">Membrane</keyword>
<dbReference type="GO" id="GO:0022857">
    <property type="term" value="F:transmembrane transporter activity"/>
    <property type="evidence" value="ECO:0007669"/>
    <property type="project" value="InterPro"/>
</dbReference>
<sequence>MLLEGLGRTLLISGIGITMGITLGMIFGAARHARVPLLSQGIAIFATFFRCTPLLVQVVMLYFALPEVGIKLTPFETSWLALGLWGAGYHTEIFRAGYGAVNPNEVVAARALGMSASRAFLDVTLPLGIRTSIPAATTMAITQFRSSSFMIAVGYQELTYVANRMVADTFKVFEVFGMAALAYLVVSNIIAFASRRFERFVAVPGLGVSK</sequence>
<comment type="similarity">
    <text evidence="2">Belongs to the binding-protein-dependent transport system permease family. HisMQ subfamily.</text>
</comment>
<gene>
    <name evidence="10" type="ORF">C6571_14710</name>
</gene>
<dbReference type="InterPro" id="IPR000515">
    <property type="entry name" value="MetI-like"/>
</dbReference>
<dbReference type="NCBIfam" id="TIGR01726">
    <property type="entry name" value="HEQRo_perm_3TM"/>
    <property type="match status" value="1"/>
</dbReference>
<evidence type="ECO:0000256" key="2">
    <source>
        <dbReference type="ARBA" id="ARBA00010072"/>
    </source>
</evidence>
<evidence type="ECO:0000256" key="1">
    <source>
        <dbReference type="ARBA" id="ARBA00004429"/>
    </source>
</evidence>
<evidence type="ECO:0000256" key="5">
    <source>
        <dbReference type="ARBA" id="ARBA00022692"/>
    </source>
</evidence>
<evidence type="ECO:0000259" key="9">
    <source>
        <dbReference type="PROSITE" id="PS50928"/>
    </source>
</evidence>
<evidence type="ECO:0000256" key="4">
    <source>
        <dbReference type="ARBA" id="ARBA00022475"/>
    </source>
</evidence>
<dbReference type="GO" id="GO:0043190">
    <property type="term" value="C:ATP-binding cassette (ABC) transporter complex"/>
    <property type="evidence" value="ECO:0007669"/>
    <property type="project" value="InterPro"/>
</dbReference>
<dbReference type="InterPro" id="IPR043429">
    <property type="entry name" value="ArtM/GltK/GlnP/TcyL/YhdX-like"/>
</dbReference>
<keyword evidence="5 8" id="KW-0812">Transmembrane</keyword>
<dbReference type="GO" id="GO:0006865">
    <property type="term" value="P:amino acid transport"/>
    <property type="evidence" value="ECO:0007669"/>
    <property type="project" value="TreeGrafter"/>
</dbReference>
<keyword evidence="6 8" id="KW-1133">Transmembrane helix</keyword>
<dbReference type="EMBL" id="CP027669">
    <property type="protein sequence ID" value="AVO43290.1"/>
    <property type="molecule type" value="Genomic_DNA"/>
</dbReference>
<dbReference type="PANTHER" id="PTHR30614:SF41">
    <property type="entry name" value="INNER MEMBRANE AMINO-ACID ABC TRANSPORTER PERMEASE PROTEIN YHDY"/>
    <property type="match status" value="1"/>
</dbReference>
<name>A0A2S0N567_9BURK</name>
<dbReference type="Proteomes" id="UP000239326">
    <property type="component" value="Chromosome"/>
</dbReference>
<dbReference type="Gene3D" id="1.10.3720.10">
    <property type="entry name" value="MetI-like"/>
    <property type="match status" value="1"/>
</dbReference>
<dbReference type="PROSITE" id="PS50928">
    <property type="entry name" value="ABC_TM1"/>
    <property type="match status" value="1"/>
</dbReference>
<protein>
    <recommendedName>
        <fullName evidence="9">ABC transmembrane type-1 domain-containing protein</fullName>
    </recommendedName>
</protein>
<evidence type="ECO:0000313" key="10">
    <source>
        <dbReference type="EMBL" id="AVO43290.1"/>
    </source>
</evidence>
<reference evidence="10 11" key="1">
    <citation type="submission" date="2018-03" db="EMBL/GenBank/DDBJ databases">
        <title>Genome sequencing of Simplicispira sp.</title>
        <authorList>
            <person name="Kim S.-J."/>
            <person name="Heo J."/>
            <person name="Kwon S.-W."/>
        </authorList>
    </citation>
    <scope>NUCLEOTIDE SEQUENCE [LARGE SCALE GENOMIC DNA]</scope>
    <source>
        <strain evidence="10 11">SC1-8</strain>
    </source>
</reference>
<dbReference type="SUPFAM" id="SSF161098">
    <property type="entry name" value="MetI-like"/>
    <property type="match status" value="1"/>
</dbReference>
<dbReference type="PANTHER" id="PTHR30614">
    <property type="entry name" value="MEMBRANE COMPONENT OF AMINO ACID ABC TRANSPORTER"/>
    <property type="match status" value="1"/>
</dbReference>
<evidence type="ECO:0000256" key="3">
    <source>
        <dbReference type="ARBA" id="ARBA00022448"/>
    </source>
</evidence>
<accession>A0A2S0N567</accession>
<dbReference type="InterPro" id="IPR035906">
    <property type="entry name" value="MetI-like_sf"/>
</dbReference>
<dbReference type="InterPro" id="IPR010065">
    <property type="entry name" value="AA_ABC_transptr_permease_3TM"/>
</dbReference>
<dbReference type="Pfam" id="PF00528">
    <property type="entry name" value="BPD_transp_1"/>
    <property type="match status" value="1"/>
</dbReference>
<evidence type="ECO:0000256" key="6">
    <source>
        <dbReference type="ARBA" id="ARBA00022989"/>
    </source>
</evidence>
<feature type="transmembrane region" description="Helical" evidence="8">
    <location>
        <begin position="6"/>
        <end position="30"/>
    </location>
</feature>
<feature type="transmembrane region" description="Helical" evidence="8">
    <location>
        <begin position="42"/>
        <end position="65"/>
    </location>
</feature>
<feature type="transmembrane region" description="Helical" evidence="8">
    <location>
        <begin position="175"/>
        <end position="193"/>
    </location>
</feature>
<evidence type="ECO:0000313" key="11">
    <source>
        <dbReference type="Proteomes" id="UP000239326"/>
    </source>
</evidence>
<dbReference type="KEGG" id="simp:C6571_14710"/>
<comment type="subcellular location">
    <subcellularLocation>
        <location evidence="1">Cell inner membrane</location>
        <topology evidence="1">Multi-pass membrane protein</topology>
    </subcellularLocation>
    <subcellularLocation>
        <location evidence="8">Cell membrane</location>
        <topology evidence="8">Multi-pass membrane protein</topology>
    </subcellularLocation>
</comment>
<evidence type="ECO:0000256" key="7">
    <source>
        <dbReference type="ARBA" id="ARBA00023136"/>
    </source>
</evidence>